<feature type="region of interest" description="Disordered" evidence="1">
    <location>
        <begin position="21"/>
        <end position="53"/>
    </location>
</feature>
<comment type="caution">
    <text evidence="2">The sequence shown here is derived from an EMBL/GenBank/DDBJ whole genome shotgun (WGS) entry which is preliminary data.</text>
</comment>
<name>A0AAN9T3R8_9HEMI</name>
<proteinExistence type="predicted"/>
<dbReference type="AlphaFoldDB" id="A0AAN9T3R8"/>
<dbReference type="Proteomes" id="UP001367676">
    <property type="component" value="Unassembled WGS sequence"/>
</dbReference>
<evidence type="ECO:0000313" key="3">
    <source>
        <dbReference type="Proteomes" id="UP001367676"/>
    </source>
</evidence>
<sequence length="158" mass="17449">MTPPGTSSGVKNGITSAIRVPSFANGGHLPNGATSSTVKRGAGEYTDTRHTRAHPFLVERVENIDSLIRQRTEPAGRRCGQTLPVTRAEMKARLPAANLLPRNKSTIFNVNRNRAESYEYIAANPNPNPNPCHRHRRRYFNANELIPSNHSSQQPVSD</sequence>
<dbReference type="EMBL" id="JBBCAQ010000037">
    <property type="protein sequence ID" value="KAK7573353.1"/>
    <property type="molecule type" value="Genomic_DNA"/>
</dbReference>
<gene>
    <name evidence="2" type="ORF">V9T40_010544</name>
</gene>
<evidence type="ECO:0000313" key="2">
    <source>
        <dbReference type="EMBL" id="KAK7573353.1"/>
    </source>
</evidence>
<protein>
    <submittedName>
        <fullName evidence="2">Uncharacterized protein</fullName>
    </submittedName>
</protein>
<organism evidence="2 3">
    <name type="scientific">Parthenolecanium corni</name>
    <dbReference type="NCBI Taxonomy" id="536013"/>
    <lineage>
        <taxon>Eukaryota</taxon>
        <taxon>Metazoa</taxon>
        <taxon>Ecdysozoa</taxon>
        <taxon>Arthropoda</taxon>
        <taxon>Hexapoda</taxon>
        <taxon>Insecta</taxon>
        <taxon>Pterygota</taxon>
        <taxon>Neoptera</taxon>
        <taxon>Paraneoptera</taxon>
        <taxon>Hemiptera</taxon>
        <taxon>Sternorrhyncha</taxon>
        <taxon>Coccoidea</taxon>
        <taxon>Coccidae</taxon>
        <taxon>Parthenolecanium</taxon>
    </lineage>
</organism>
<accession>A0AAN9T3R8</accession>
<keyword evidence="3" id="KW-1185">Reference proteome</keyword>
<reference evidence="2 3" key="1">
    <citation type="submission" date="2024-03" db="EMBL/GenBank/DDBJ databases">
        <title>Adaptation during the transition from Ophiocordyceps entomopathogen to insect associate is accompanied by gene loss and intensified selection.</title>
        <authorList>
            <person name="Ward C.M."/>
            <person name="Onetto C.A."/>
            <person name="Borneman A.R."/>
        </authorList>
    </citation>
    <scope>NUCLEOTIDE SEQUENCE [LARGE SCALE GENOMIC DNA]</scope>
    <source>
        <strain evidence="2">AWRI1</strain>
        <tissue evidence="2">Single Adult Female</tissue>
    </source>
</reference>
<evidence type="ECO:0000256" key="1">
    <source>
        <dbReference type="SAM" id="MobiDB-lite"/>
    </source>
</evidence>